<proteinExistence type="predicted"/>
<evidence type="ECO:0000313" key="1">
    <source>
        <dbReference type="EMBL" id="PSK06359.1"/>
    </source>
</evidence>
<evidence type="ECO:0000313" key="2">
    <source>
        <dbReference type="Proteomes" id="UP000241645"/>
    </source>
</evidence>
<sequence length="109" mass="11775">MSGTVYVGLNLWENNFKGTITTQVQKGTPTHFKNSIQMEAYGLVGSGGTYIGKTADFTVTSDWTASNKSKFTYSFDQPFNASVAYYYLTPKGAVKNASGGLEFTGTGKK</sequence>
<gene>
    <name evidence="1" type="ORF">C7R92_23260</name>
</gene>
<name>A0ABX5FJJ7_9BACL</name>
<organism evidence="1 2">
    <name type="scientific">Brevibacillus porteri</name>
    <dbReference type="NCBI Taxonomy" id="2126350"/>
    <lineage>
        <taxon>Bacteria</taxon>
        <taxon>Bacillati</taxon>
        <taxon>Bacillota</taxon>
        <taxon>Bacilli</taxon>
        <taxon>Bacillales</taxon>
        <taxon>Paenibacillaceae</taxon>
        <taxon>Brevibacillus</taxon>
    </lineage>
</organism>
<protein>
    <submittedName>
        <fullName evidence="1">Uncharacterized protein</fullName>
    </submittedName>
</protein>
<reference evidence="1 2" key="1">
    <citation type="submission" date="2018-03" db="EMBL/GenBank/DDBJ databases">
        <title>Brevisbacillus phylogenomics.</title>
        <authorList>
            <person name="Dunlap C."/>
        </authorList>
    </citation>
    <scope>NUCLEOTIDE SEQUENCE [LARGE SCALE GENOMIC DNA]</scope>
    <source>
        <strain evidence="1 2">NRRL B-41110</strain>
    </source>
</reference>
<accession>A0ABX5FJJ7</accession>
<keyword evidence="2" id="KW-1185">Reference proteome</keyword>
<dbReference type="EMBL" id="PXZO01000049">
    <property type="protein sequence ID" value="PSK06359.1"/>
    <property type="molecule type" value="Genomic_DNA"/>
</dbReference>
<comment type="caution">
    <text evidence="1">The sequence shown here is derived from an EMBL/GenBank/DDBJ whole genome shotgun (WGS) entry which is preliminary data.</text>
</comment>
<dbReference type="Proteomes" id="UP000241645">
    <property type="component" value="Unassembled WGS sequence"/>
</dbReference>